<evidence type="ECO:0000256" key="9">
    <source>
        <dbReference type="ARBA" id="ARBA00022741"/>
    </source>
</evidence>
<keyword evidence="16" id="KW-1185">Reference proteome</keyword>
<dbReference type="Gene3D" id="3.40.50.300">
    <property type="entry name" value="P-loop containing nucleotide triphosphate hydrolases"/>
    <property type="match status" value="1"/>
</dbReference>
<reference evidence="15 16" key="1">
    <citation type="submission" date="2016-10" db="EMBL/GenBank/DDBJ databases">
        <authorList>
            <person name="de Groot N.N."/>
        </authorList>
    </citation>
    <scope>NUCLEOTIDE SEQUENCE [LARGE SCALE GENOMIC DNA]</scope>
    <source>
        <strain evidence="15 16">DSM 15695</strain>
    </source>
</reference>
<protein>
    <recommendedName>
        <fullName evidence="6 13">Pantothenate kinase</fullName>
        <ecNumber evidence="5 13">2.7.1.33</ecNumber>
    </recommendedName>
</protein>
<dbReference type="PANTHER" id="PTHR10285">
    <property type="entry name" value="URIDINE KINASE"/>
    <property type="match status" value="1"/>
</dbReference>
<evidence type="ECO:0000313" key="15">
    <source>
        <dbReference type="EMBL" id="SEQ44245.1"/>
    </source>
</evidence>
<evidence type="ECO:0000256" key="1">
    <source>
        <dbReference type="ARBA" id="ARBA00001206"/>
    </source>
</evidence>
<keyword evidence="11" id="KW-0067">ATP-binding</keyword>
<accession>A0A1H9G266</accession>
<dbReference type="GO" id="GO:0004594">
    <property type="term" value="F:pantothenate kinase activity"/>
    <property type="evidence" value="ECO:0007669"/>
    <property type="project" value="UniProtKB-EC"/>
</dbReference>
<gene>
    <name evidence="15" type="ORF">SAMN04488558_1118</name>
</gene>
<dbReference type="PIRSF" id="PIRSF000545">
    <property type="entry name" value="Pantothenate_kin"/>
    <property type="match status" value="1"/>
</dbReference>
<evidence type="ECO:0000256" key="10">
    <source>
        <dbReference type="ARBA" id="ARBA00022777"/>
    </source>
</evidence>
<evidence type="ECO:0000256" key="6">
    <source>
        <dbReference type="ARBA" id="ARBA00015080"/>
    </source>
</evidence>
<evidence type="ECO:0000256" key="12">
    <source>
        <dbReference type="ARBA" id="ARBA00022993"/>
    </source>
</evidence>
<dbReference type="GO" id="GO:0005524">
    <property type="term" value="F:ATP binding"/>
    <property type="evidence" value="ECO:0007669"/>
    <property type="project" value="UniProtKB-KW"/>
</dbReference>
<evidence type="ECO:0000256" key="2">
    <source>
        <dbReference type="ARBA" id="ARBA00004496"/>
    </source>
</evidence>
<keyword evidence="7 13" id="KW-0963">Cytoplasm</keyword>
<dbReference type="OrthoDB" id="1550976at2"/>
<comment type="catalytic activity">
    <reaction evidence="1 13">
        <text>(R)-pantothenate + ATP = (R)-4'-phosphopantothenate + ADP + H(+)</text>
        <dbReference type="Rhea" id="RHEA:16373"/>
        <dbReference type="ChEBI" id="CHEBI:10986"/>
        <dbReference type="ChEBI" id="CHEBI:15378"/>
        <dbReference type="ChEBI" id="CHEBI:29032"/>
        <dbReference type="ChEBI" id="CHEBI:30616"/>
        <dbReference type="ChEBI" id="CHEBI:456216"/>
        <dbReference type="EC" id="2.7.1.33"/>
    </reaction>
</comment>
<dbReference type="InterPro" id="IPR004566">
    <property type="entry name" value="PanK"/>
</dbReference>
<organism evidence="15 16">
    <name type="scientific">Ignavigranum ruoffiae</name>
    <dbReference type="NCBI Taxonomy" id="89093"/>
    <lineage>
        <taxon>Bacteria</taxon>
        <taxon>Bacillati</taxon>
        <taxon>Bacillota</taxon>
        <taxon>Bacilli</taxon>
        <taxon>Lactobacillales</taxon>
        <taxon>Aerococcaceae</taxon>
        <taxon>Ignavigranum</taxon>
    </lineage>
</organism>
<dbReference type="SUPFAM" id="SSF52540">
    <property type="entry name" value="P-loop containing nucleoside triphosphate hydrolases"/>
    <property type="match status" value="1"/>
</dbReference>
<evidence type="ECO:0000256" key="3">
    <source>
        <dbReference type="ARBA" id="ARBA00005225"/>
    </source>
</evidence>
<dbReference type="GO" id="GO:0005737">
    <property type="term" value="C:cytoplasm"/>
    <property type="evidence" value="ECO:0007669"/>
    <property type="project" value="UniProtKB-SubCell"/>
</dbReference>
<dbReference type="EMBL" id="FOEN01000011">
    <property type="protein sequence ID" value="SEQ44245.1"/>
    <property type="molecule type" value="Genomic_DNA"/>
</dbReference>
<dbReference type="Pfam" id="PF00485">
    <property type="entry name" value="PRK"/>
    <property type="match status" value="1"/>
</dbReference>
<dbReference type="NCBIfam" id="TIGR00554">
    <property type="entry name" value="panK_bact"/>
    <property type="match status" value="1"/>
</dbReference>
<dbReference type="RefSeq" id="WP_092572547.1">
    <property type="nucleotide sequence ID" value="NZ_CALUDV010000015.1"/>
</dbReference>
<evidence type="ECO:0000313" key="16">
    <source>
        <dbReference type="Proteomes" id="UP000198833"/>
    </source>
</evidence>
<comment type="subcellular location">
    <subcellularLocation>
        <location evidence="2 13">Cytoplasm</location>
    </subcellularLocation>
</comment>
<dbReference type="InterPro" id="IPR027417">
    <property type="entry name" value="P-loop_NTPase"/>
</dbReference>
<keyword evidence="12 13" id="KW-0173">Coenzyme A biosynthesis</keyword>
<dbReference type="GO" id="GO:0015937">
    <property type="term" value="P:coenzyme A biosynthetic process"/>
    <property type="evidence" value="ECO:0007669"/>
    <property type="project" value="UniProtKB-UniPathway"/>
</dbReference>
<dbReference type="EC" id="2.7.1.33" evidence="5 13"/>
<keyword evidence="8" id="KW-0808">Transferase</keyword>
<dbReference type="InterPro" id="IPR006083">
    <property type="entry name" value="PRK/URK"/>
</dbReference>
<comment type="similarity">
    <text evidence="4 13">Belongs to the prokaryotic pantothenate kinase family.</text>
</comment>
<evidence type="ECO:0000256" key="8">
    <source>
        <dbReference type="ARBA" id="ARBA00022679"/>
    </source>
</evidence>
<keyword evidence="9" id="KW-0547">Nucleotide-binding</keyword>
<proteinExistence type="inferred from homology"/>
<evidence type="ECO:0000256" key="5">
    <source>
        <dbReference type="ARBA" id="ARBA00012102"/>
    </source>
</evidence>
<keyword evidence="10 15" id="KW-0418">Kinase</keyword>
<feature type="domain" description="Phosphoribulokinase/uridine kinase" evidence="14">
    <location>
        <begin position="75"/>
        <end position="214"/>
    </location>
</feature>
<evidence type="ECO:0000259" key="14">
    <source>
        <dbReference type="Pfam" id="PF00485"/>
    </source>
</evidence>
<evidence type="ECO:0000256" key="13">
    <source>
        <dbReference type="RuleBase" id="RU003530"/>
    </source>
</evidence>
<dbReference type="AlphaFoldDB" id="A0A1H9G266"/>
<dbReference type="STRING" id="89093.SAMN04488558_1118"/>
<dbReference type="UniPathway" id="UPA00241">
    <property type="reaction ID" value="UER00352"/>
</dbReference>
<comment type="pathway">
    <text evidence="3 13">Cofactor biosynthesis; coenzyme A biosynthesis; CoA from (R)-pantothenate: step 1/5.</text>
</comment>
<evidence type="ECO:0000256" key="11">
    <source>
        <dbReference type="ARBA" id="ARBA00022840"/>
    </source>
</evidence>
<name>A0A1H9G266_9LACT</name>
<sequence length="297" mass="34931">MEFFDRYTREEWQSFKSSSAYDNLTVSRDYIKQAEIAEVYAPLLEFIGISIDHIKALNYQQQAYLRAPRRVEPFVIGISGGVSVGKSTVAAVLRDLLRQVYPQKQVELMNTDGFLYPNQYLIDHGILDRKGFPESYDMEALKAFVNKVRQSDGVLEYPIYSHEIYDIVPDRKITMPQPNILIVEGVVVLQTPENPPISVRDFFDFSIYVDAEFENVFEWFNHRYDVIFDRVKDDPSSFYYEMAHWTKEETRAYAHKIWDTINTPNLEQHIAPTKDRADLILHKTKDHYIDNIYVRKF</sequence>
<evidence type="ECO:0000256" key="7">
    <source>
        <dbReference type="ARBA" id="ARBA00022490"/>
    </source>
</evidence>
<dbReference type="Proteomes" id="UP000198833">
    <property type="component" value="Unassembled WGS sequence"/>
</dbReference>
<evidence type="ECO:0000256" key="4">
    <source>
        <dbReference type="ARBA" id="ARBA00006087"/>
    </source>
</evidence>